<feature type="DNA-binding region" description="HMG box" evidence="5">
    <location>
        <begin position="180"/>
        <end position="248"/>
    </location>
</feature>
<dbReference type="OMA" id="CWAKTER"/>
<dbReference type="GO" id="GO:0001228">
    <property type="term" value="F:DNA-binding transcription activator activity, RNA polymerase II-specific"/>
    <property type="evidence" value="ECO:0000318"/>
    <property type="project" value="GO_Central"/>
</dbReference>
<dbReference type="InParanoid" id="F6ZAY7"/>
<dbReference type="AlphaFoldDB" id="F6ZAY7"/>
<dbReference type="PANTHER" id="PTHR10270">
    <property type="entry name" value="SOX TRANSCRIPTION FACTOR"/>
    <property type="match status" value="1"/>
</dbReference>
<dbReference type="GO" id="GO:0030154">
    <property type="term" value="P:cell differentiation"/>
    <property type="evidence" value="ECO:0000318"/>
    <property type="project" value="GO_Central"/>
</dbReference>
<reference evidence="8" key="2">
    <citation type="journal article" date="2008" name="Genome Biol.">
        <title>Improved genome assembly and evidence-based global gene model set for the chordate Ciona intestinalis: new insight into intron and operon populations.</title>
        <authorList>
            <person name="Satou Y."/>
            <person name="Mineta K."/>
            <person name="Ogasawara M."/>
            <person name="Sasakura Y."/>
            <person name="Shoguchi E."/>
            <person name="Ueno K."/>
            <person name="Yamada L."/>
            <person name="Matsumoto J."/>
            <person name="Wasserscheid J."/>
            <person name="Dewar K."/>
            <person name="Wiley G.B."/>
            <person name="Macmil S.L."/>
            <person name="Roe B.A."/>
            <person name="Zeller R.W."/>
            <person name="Hastings K.E."/>
            <person name="Lemaire P."/>
            <person name="Lindquist E."/>
            <person name="Endo T."/>
            <person name="Hotta K."/>
            <person name="Inaba K."/>
        </authorList>
    </citation>
    <scope>NUCLEOTIDE SEQUENCE [LARGE SCALE GENOMIC DNA]</scope>
    <source>
        <strain evidence="8">wild type</strain>
    </source>
</reference>
<evidence type="ECO:0000256" key="2">
    <source>
        <dbReference type="ARBA" id="ARBA00023125"/>
    </source>
</evidence>
<evidence type="ECO:0000313" key="8">
    <source>
        <dbReference type="Ensembl" id="ENSCINP00000014712.3"/>
    </source>
</evidence>
<name>F6ZAY7_CIOIN</name>
<dbReference type="Ensembl" id="ENSCINT00000014712.3">
    <property type="protein sequence ID" value="ENSCINP00000014712.3"/>
    <property type="gene ID" value="ENSCING00000007173.3"/>
</dbReference>
<feature type="domain" description="HMG box" evidence="7">
    <location>
        <begin position="180"/>
        <end position="248"/>
    </location>
</feature>
<reference evidence="8" key="4">
    <citation type="submission" date="2025-09" db="UniProtKB">
        <authorList>
            <consortium name="Ensembl"/>
        </authorList>
    </citation>
    <scope>IDENTIFICATION</scope>
</reference>
<dbReference type="GO" id="GO:0005634">
    <property type="term" value="C:nucleus"/>
    <property type="evidence" value="ECO:0000318"/>
    <property type="project" value="GO_Central"/>
</dbReference>
<evidence type="ECO:0000256" key="4">
    <source>
        <dbReference type="ARBA" id="ARBA00023242"/>
    </source>
</evidence>
<dbReference type="CDD" id="cd22032">
    <property type="entry name" value="HMG-box_SoxF"/>
    <property type="match status" value="1"/>
</dbReference>
<dbReference type="Proteomes" id="UP000008144">
    <property type="component" value="Chromosome 7"/>
</dbReference>
<dbReference type="Gene3D" id="1.10.30.10">
    <property type="entry name" value="High mobility group box domain"/>
    <property type="match status" value="1"/>
</dbReference>
<keyword evidence="3" id="KW-0804">Transcription</keyword>
<accession>F6ZAY7</accession>
<dbReference type="InterPro" id="IPR050140">
    <property type="entry name" value="SRY-related_HMG-box_TF-like"/>
</dbReference>
<dbReference type="GO" id="GO:0045944">
    <property type="term" value="P:positive regulation of transcription by RNA polymerase II"/>
    <property type="evidence" value="ECO:0000318"/>
    <property type="project" value="GO_Central"/>
</dbReference>
<evidence type="ECO:0000313" key="9">
    <source>
        <dbReference type="Proteomes" id="UP000008144"/>
    </source>
</evidence>
<dbReference type="SUPFAM" id="SSF47095">
    <property type="entry name" value="HMG-box"/>
    <property type="match status" value="1"/>
</dbReference>
<feature type="compositionally biased region" description="Basic residues" evidence="6">
    <location>
        <begin position="250"/>
        <end position="264"/>
    </location>
</feature>
<dbReference type="PANTHER" id="PTHR10270:SF317">
    <property type="entry name" value="TRANSCRIPTION FACTOR SOX-15-RELATED"/>
    <property type="match status" value="1"/>
</dbReference>
<dbReference type="InterPro" id="IPR009071">
    <property type="entry name" value="HMG_box_dom"/>
</dbReference>
<dbReference type="STRING" id="7719.ENSCINP00000014712"/>
<dbReference type="FunFam" id="1.10.30.10:FF:000003">
    <property type="entry name" value="Putative transcription factor SOX-6"/>
    <property type="match status" value="1"/>
</dbReference>
<keyword evidence="2 5" id="KW-0238">DNA-binding</keyword>
<evidence type="ECO:0000256" key="5">
    <source>
        <dbReference type="PROSITE-ProRule" id="PRU00267"/>
    </source>
</evidence>
<dbReference type="InterPro" id="IPR036910">
    <property type="entry name" value="HMG_box_dom_sf"/>
</dbReference>
<feature type="region of interest" description="Disordered" evidence="6">
    <location>
        <begin position="240"/>
        <end position="279"/>
    </location>
</feature>
<reference evidence="8" key="3">
    <citation type="submission" date="2025-08" db="UniProtKB">
        <authorList>
            <consortium name="Ensembl"/>
        </authorList>
    </citation>
    <scope>IDENTIFICATION</scope>
</reference>
<evidence type="ECO:0000256" key="3">
    <source>
        <dbReference type="ARBA" id="ARBA00023163"/>
    </source>
</evidence>
<dbReference type="GeneTree" id="ENSGT00940000156694"/>
<keyword evidence="9" id="KW-1185">Reference proteome</keyword>
<keyword evidence="4 5" id="KW-0539">Nucleus</keyword>
<dbReference type="HOGENOM" id="CLU_399868_0_0_1"/>
<sequence length="796" mass="88622">MTGLLHVVPPNNAGSGTLPYTIPSDEYSRSLTSFVDPYSSFSGYSPQRDYLESMGLLTRAVSGSSPESSKSVSTPSIFTAGLNSGLFYSQYSTVTSSTTSPYTSSSQWLSPQVTNAGHYQQYACPYNLTNASQPSLAVNDQTSYLSSYPELYADTITNNTSVRSRKSTETAKAKKDEPRIRRPMNAFMCWAKTERKRMAAAFPDHHNAELSKMLGKKWKEMSNEDKRPYITEAEKLRMKHMQEHPDYKYRPRRKPKEPKSRRGKTTAADDKGVTGDHFGGSTNCGKTLNTKLGTTGKLVNGKSIYSANSLFSSDQAHVRRNHSNNNSRHGNKYGEGFSNSFSFYDSTASFPYASLESLFSNTPNSSSYQIKHKSPGERMKSLFDSCSSTSKCDINFDGQAYTNRANQSSLFNYNTTVSSPQIRNPIDFSCFTKYTAPSTNRYTDFTAVTTCQSTGLDPYATSGYSRSRQLSKDRFFSKHIKQTFMDTIHPSNCGFPTQSNLDQTYNAGNVDPVFDPINADLTSDNYYDTIPPFSCAGPRQLPTYPAPGSTDTSYQVEHPDSSFVSDNLSFPSYKPADTKYFTPGLSATHDETKYNPMVAHNFTNMGYRSHENLASTSYTQSLKTEASPNAEMYDATTENCDWKKKGESEVYYQNGPPHYQHSSQDELYETNSVQRYDKSPSTSRSLFMDSPTTSELHFESQNEAVRSSEPTEVDFVGSEDQQRKMSVYYDPATTAENDAEFAKYEGKATAAQESVDIKTAPFGSEETNAVYSKESEATASISVTDSIGFEESNQQI</sequence>
<protein>
    <recommendedName>
        <fullName evidence="7">HMG box domain-containing protein</fullName>
    </recommendedName>
</protein>
<dbReference type="SMART" id="SM00398">
    <property type="entry name" value="HMG"/>
    <property type="match status" value="1"/>
</dbReference>
<dbReference type="PROSITE" id="PS50118">
    <property type="entry name" value="HMG_BOX_2"/>
    <property type="match status" value="1"/>
</dbReference>
<feature type="region of interest" description="Disordered" evidence="6">
    <location>
        <begin position="159"/>
        <end position="178"/>
    </location>
</feature>
<evidence type="ECO:0000259" key="7">
    <source>
        <dbReference type="PROSITE" id="PS50118"/>
    </source>
</evidence>
<keyword evidence="1" id="KW-0805">Transcription regulation</keyword>
<dbReference type="Pfam" id="PF00505">
    <property type="entry name" value="HMG_box"/>
    <property type="match status" value="1"/>
</dbReference>
<accession>A0A1W5B5U9</accession>
<evidence type="ECO:0000256" key="6">
    <source>
        <dbReference type="SAM" id="MobiDB-lite"/>
    </source>
</evidence>
<reference evidence="9" key="1">
    <citation type="journal article" date="2002" name="Science">
        <title>The draft genome of Ciona intestinalis: insights into chordate and vertebrate origins.</title>
        <authorList>
            <person name="Dehal P."/>
            <person name="Satou Y."/>
            <person name="Campbell R.K."/>
            <person name="Chapman J."/>
            <person name="Degnan B."/>
            <person name="De Tomaso A."/>
            <person name="Davidson B."/>
            <person name="Di Gregorio A."/>
            <person name="Gelpke M."/>
            <person name="Goodstein D.M."/>
            <person name="Harafuji N."/>
            <person name="Hastings K.E."/>
            <person name="Ho I."/>
            <person name="Hotta K."/>
            <person name="Huang W."/>
            <person name="Kawashima T."/>
            <person name="Lemaire P."/>
            <person name="Martinez D."/>
            <person name="Meinertzhagen I.A."/>
            <person name="Necula S."/>
            <person name="Nonaka M."/>
            <person name="Putnam N."/>
            <person name="Rash S."/>
            <person name="Saiga H."/>
            <person name="Satake M."/>
            <person name="Terry A."/>
            <person name="Yamada L."/>
            <person name="Wang H.G."/>
            <person name="Awazu S."/>
            <person name="Azumi K."/>
            <person name="Boore J."/>
            <person name="Branno M."/>
            <person name="Chin-Bow S."/>
            <person name="DeSantis R."/>
            <person name="Doyle S."/>
            <person name="Francino P."/>
            <person name="Keys D.N."/>
            <person name="Haga S."/>
            <person name="Hayashi H."/>
            <person name="Hino K."/>
            <person name="Imai K.S."/>
            <person name="Inaba K."/>
            <person name="Kano S."/>
            <person name="Kobayashi K."/>
            <person name="Kobayashi M."/>
            <person name="Lee B.I."/>
            <person name="Makabe K.W."/>
            <person name="Manohar C."/>
            <person name="Matassi G."/>
            <person name="Medina M."/>
            <person name="Mochizuki Y."/>
            <person name="Mount S."/>
            <person name="Morishita T."/>
            <person name="Miura S."/>
            <person name="Nakayama A."/>
            <person name="Nishizaka S."/>
            <person name="Nomoto H."/>
            <person name="Ohta F."/>
            <person name="Oishi K."/>
            <person name="Rigoutsos I."/>
            <person name="Sano M."/>
            <person name="Sasaki A."/>
            <person name="Sasakura Y."/>
            <person name="Shoguchi E."/>
            <person name="Shin-i T."/>
            <person name="Spagnuolo A."/>
            <person name="Stainier D."/>
            <person name="Suzuki M.M."/>
            <person name="Tassy O."/>
            <person name="Takatori N."/>
            <person name="Tokuoka M."/>
            <person name="Yagi K."/>
            <person name="Yoshizaki F."/>
            <person name="Wada S."/>
            <person name="Zhang C."/>
            <person name="Hyatt P.D."/>
            <person name="Larimer F."/>
            <person name="Detter C."/>
            <person name="Doggett N."/>
            <person name="Glavina T."/>
            <person name="Hawkins T."/>
            <person name="Richardson P."/>
            <person name="Lucas S."/>
            <person name="Kohara Y."/>
            <person name="Levine M."/>
            <person name="Satoh N."/>
            <person name="Rokhsar D.S."/>
        </authorList>
    </citation>
    <scope>NUCLEOTIDE SEQUENCE [LARGE SCALE GENOMIC DNA]</scope>
</reference>
<evidence type="ECO:0000256" key="1">
    <source>
        <dbReference type="ARBA" id="ARBA00023015"/>
    </source>
</evidence>
<proteinExistence type="predicted"/>
<dbReference type="EMBL" id="EAAA01002444">
    <property type="status" value="NOT_ANNOTATED_CDS"/>
    <property type="molecule type" value="Genomic_DNA"/>
</dbReference>
<feature type="compositionally biased region" description="Basic and acidic residues" evidence="6">
    <location>
        <begin position="166"/>
        <end position="178"/>
    </location>
</feature>
<dbReference type="GO" id="GO:0000978">
    <property type="term" value="F:RNA polymerase II cis-regulatory region sequence-specific DNA binding"/>
    <property type="evidence" value="ECO:0000318"/>
    <property type="project" value="GO_Central"/>
</dbReference>
<organism evidence="8 9">
    <name type="scientific">Ciona intestinalis</name>
    <name type="common">Transparent sea squirt</name>
    <name type="synonym">Ascidia intestinalis</name>
    <dbReference type="NCBI Taxonomy" id="7719"/>
    <lineage>
        <taxon>Eukaryota</taxon>
        <taxon>Metazoa</taxon>
        <taxon>Chordata</taxon>
        <taxon>Tunicata</taxon>
        <taxon>Ascidiacea</taxon>
        <taxon>Phlebobranchia</taxon>
        <taxon>Cionidae</taxon>
        <taxon>Ciona</taxon>
    </lineage>
</organism>
<feature type="compositionally biased region" description="Basic and acidic residues" evidence="6">
    <location>
        <begin position="240"/>
        <end position="249"/>
    </location>
</feature>